<accession>Q8EP60</accession>
<feature type="transmembrane region" description="Helical" evidence="1">
    <location>
        <begin position="7"/>
        <end position="31"/>
    </location>
</feature>
<reference evidence="2 3" key="2">
    <citation type="journal article" date="2002" name="Nucleic Acids Res.">
        <title>Genome sequence of Oceanobacillus iheyensis isolated from the Iheya Ridge and its unexpected adaptive capabilities to extreme environments.</title>
        <authorList>
            <person name="Takami H."/>
            <person name="Takaki Y."/>
            <person name="Uchiyama I."/>
        </authorList>
    </citation>
    <scope>NUCLEOTIDE SEQUENCE [LARGE SCALE GENOMIC DNA]</scope>
    <source>
        <strain evidence="3">DSM 14371 / CIP 107618 / JCM 11309 / KCTC 3954 / HTE831</strain>
    </source>
</reference>
<organism evidence="2 3">
    <name type="scientific">Oceanobacillus iheyensis (strain DSM 14371 / CIP 107618 / JCM 11309 / KCTC 3954 / HTE831)</name>
    <dbReference type="NCBI Taxonomy" id="221109"/>
    <lineage>
        <taxon>Bacteria</taxon>
        <taxon>Bacillati</taxon>
        <taxon>Bacillota</taxon>
        <taxon>Bacilli</taxon>
        <taxon>Bacillales</taxon>
        <taxon>Bacillaceae</taxon>
        <taxon>Oceanobacillus</taxon>
    </lineage>
</organism>
<protein>
    <submittedName>
        <fullName evidence="2">Uncharacterized protein</fullName>
    </submittedName>
</protein>
<name>Q8EP60_OCEIH</name>
<dbReference type="RefSeq" id="WP_011066649.1">
    <property type="nucleotide sequence ID" value="NC_004193.1"/>
</dbReference>
<keyword evidence="1" id="KW-0472">Membrane</keyword>
<proteinExistence type="predicted"/>
<feature type="transmembrane region" description="Helical" evidence="1">
    <location>
        <begin position="37"/>
        <end position="61"/>
    </location>
</feature>
<evidence type="ECO:0000313" key="3">
    <source>
        <dbReference type="Proteomes" id="UP000000822"/>
    </source>
</evidence>
<dbReference type="EMBL" id="BA000028">
    <property type="protein sequence ID" value="BAC14213.1"/>
    <property type="molecule type" value="Genomic_DNA"/>
</dbReference>
<keyword evidence="1" id="KW-1133">Transmembrane helix</keyword>
<dbReference type="AlphaFoldDB" id="Q8EP60"/>
<keyword evidence="1" id="KW-0812">Transmembrane</keyword>
<evidence type="ECO:0000256" key="1">
    <source>
        <dbReference type="SAM" id="Phobius"/>
    </source>
</evidence>
<sequence>MDINQKLLKYVSIICGTLITIGSLLFIYGYFVSGLPAVTAIGIGLVMGATFIFIMGIFLVATEESFVSKKEQRTNLY</sequence>
<dbReference type="KEGG" id="oih:OB2257"/>
<dbReference type="OrthoDB" id="2438366at2"/>
<dbReference type="HOGENOM" id="CLU_189694_0_0_9"/>
<dbReference type="Proteomes" id="UP000000822">
    <property type="component" value="Chromosome"/>
</dbReference>
<keyword evidence="3" id="KW-1185">Reference proteome</keyword>
<evidence type="ECO:0000313" key="2">
    <source>
        <dbReference type="EMBL" id="BAC14213.1"/>
    </source>
</evidence>
<gene>
    <name evidence="2" type="ordered locus">OB2257</name>
</gene>
<dbReference type="eggNOG" id="ENOG50337DN">
    <property type="taxonomic scope" value="Bacteria"/>
</dbReference>
<reference evidence="2 3" key="1">
    <citation type="journal article" date="2001" name="FEMS Microbiol. Lett.">
        <title>Oceanobacillus iheyensis gen. nov., sp. nov., a deep-sea extremely halotolerant and alkaliphilic species isolated from a depth of 1050 m on the Iheya Ridge.</title>
        <authorList>
            <person name="Lu J."/>
            <person name="Nogi Y."/>
            <person name="Takami H."/>
        </authorList>
    </citation>
    <scope>NUCLEOTIDE SEQUENCE [LARGE SCALE GENOMIC DNA]</scope>
    <source>
        <strain evidence="3">DSM 14371 / CIP 107618 / JCM 11309 / KCTC 3954 / HTE831</strain>
    </source>
</reference>